<reference evidence="2" key="1">
    <citation type="journal article" date="2023" name="Nat. Plants">
        <title>Single-cell RNA sequencing provides a high-resolution roadmap for understanding the multicellular compartmentation of specialized metabolism.</title>
        <authorList>
            <person name="Sun S."/>
            <person name="Shen X."/>
            <person name="Li Y."/>
            <person name="Li Y."/>
            <person name="Wang S."/>
            <person name="Li R."/>
            <person name="Zhang H."/>
            <person name="Shen G."/>
            <person name="Guo B."/>
            <person name="Wei J."/>
            <person name="Xu J."/>
            <person name="St-Pierre B."/>
            <person name="Chen S."/>
            <person name="Sun C."/>
        </authorList>
    </citation>
    <scope>NUCLEOTIDE SEQUENCE [LARGE SCALE GENOMIC DNA]</scope>
</reference>
<proteinExistence type="predicted"/>
<comment type="caution">
    <text evidence="1">The sequence shown here is derived from an EMBL/GenBank/DDBJ whole genome shotgun (WGS) entry which is preliminary data.</text>
</comment>
<keyword evidence="2" id="KW-1185">Reference proteome</keyword>
<accession>A0ACC0A4G9</accession>
<organism evidence="1 2">
    <name type="scientific">Catharanthus roseus</name>
    <name type="common">Madagascar periwinkle</name>
    <name type="synonym">Vinca rosea</name>
    <dbReference type="NCBI Taxonomy" id="4058"/>
    <lineage>
        <taxon>Eukaryota</taxon>
        <taxon>Viridiplantae</taxon>
        <taxon>Streptophyta</taxon>
        <taxon>Embryophyta</taxon>
        <taxon>Tracheophyta</taxon>
        <taxon>Spermatophyta</taxon>
        <taxon>Magnoliopsida</taxon>
        <taxon>eudicotyledons</taxon>
        <taxon>Gunneridae</taxon>
        <taxon>Pentapetalae</taxon>
        <taxon>asterids</taxon>
        <taxon>lamiids</taxon>
        <taxon>Gentianales</taxon>
        <taxon>Apocynaceae</taxon>
        <taxon>Rauvolfioideae</taxon>
        <taxon>Vinceae</taxon>
        <taxon>Catharanthinae</taxon>
        <taxon>Catharanthus</taxon>
    </lineage>
</organism>
<sequence length="2019" mass="225626">MTQKQNRRVEKIDSQTPQYISSRAGRLGRANSTSKPKYQWVSSTKVCGRGGDSDCAGLPPPPPPPPPPSDPHYSSTNNRFSRVKNVDGQGHHSTVPRANDVQNSPFRKARLSGTSDASTYKAFASSPSWYRKGDNQIVSGVLSSQSQTEPSDSATTTTPLRGDLSTRASPQFQLSQDFVKEIQVDHNSVKRETADSSISSKQQRMTVSEQAKNESPQLQHENDLGESKNETRLLRPKAKRHVHMNHNSSKPGEIVKPSISNKQLPKQDKQRSKKDNPHLQTKRDLEPSKNENIMQPKGNLQHSKRETPDRRPKDDLEQFKSQTHYLIPRNKRYISVQQKLSKPEATAPVSSVSSKHEAKRNVEQCNTETPNLKSGEGFEELDEEIPDREPTVKRHIEFHQSFIKPEGTISTSYASGRRQEKEDMKKSRKENPEIQTEAERDAQSKGVSTATVMTSAQDAAFSGQRMRVAASSYQPSHISNHLGIPGLHTWTQGTSTPFQMPVQLPIGNSSQVQLPPFVPSLQPYPLEPHGLMHHSEGYNLSPQVSPQLGSQFGSIDGISSSYNNMHDYLKKPASRRPVKITHPETNEELVLENLANRRLDGGSSGQMAHHHMVLQPQSVAYGPSPPMNYFSHMQQNSFSYQSPTSVLFRNSQMLPGTSEFGFSSLGMHDVVATTNTGHAALAYPVSKQAVTFGKQNKSSVSIRSASNGGKQTSKRMDALRVGAEREESNYYSKGFVELPKSIAVSSSYTAAPTGMSSASVSFGKGASIDIDDDGKGNPSICESDTTVKELQNLSMKYDSQSQKLPQEETSDFPDNSKLESLQAGECCNNELPPDKEIQQPDTVSRSPLSSRPIIPGSLKIETINLESNRTLVDGHECSMVSSQVCLPGAQAGFACASVEVPGDVLTEKSLIAGVSSKCIGQNVNLNNTVAAKDAEIYSKNAPSPIQIYGKIEKLCELQETSPFQQTFLHSSCKDGSVNNLRSMEVNQQTMKDPSIVQASACDKHAISGFEQGGSQGSIESWNLVTEKNGDDLVRHTPSLLHGMDSMFEPLTLDSSTECLEVGVESSEGTEVNEIPLSESRHKHHEEVDPLSNSIIGKQKREKLICKADAAVASSDLYRAYKDCDEKLQFFDISNDSGNQTNISPREMYSFSNEENVKANKMVKGKTEPGYQETSELEMKNKFEVHQSVGDAVADAVLDQTESSSRKKYSRDFLLTLSKHTEIPAHFQIAEDMAEALIVSPKASFTEVVDDNSRPSFARNMDVSAGSSSVDHHGHRKDGHHRWTKSPTFVTFETEKNFGIGEAYNFHPGHGGTRNRNMHGQLSSQYSRGIFTGLLPNPSSQRRRINKGADVDQWQRASAFRSPLQAMHKAEKKYEVHKVMDAEEAKQRQLKAILNKLTPENFERLFEQVKEVNIDNAVTLAGLISQIFDKALMEPTFCEMYANFCYHLASELPDFLEGHEKITFKRLLLNKCQEEFERGEREEAEADGTDRDGNIMFSEEEREEKRIHARRRMLGNIRLIGELYKKKMLTERIMHECIEKLLRNDQLPEEEDIEALCKLMCTIGEIIDHPKAKEHMDAYFAIMLNLSDNSELSTRMRFLLKDVIDMRKNNWKQRIKVEGPKKIEELHSDAAQEQRLTHTPSIFPNKRVSTDSVSRSSTFRATRKSERAPFRTFSSRNHGSPHQDVRLEDRKTYQHKTLSGPFPHRSTDNNTKTLGLQGGVTKGMSVRDPTTFYGSPLKDSHTAFEESRNVASIPDGHISIPERRLHNNLKRQLTPKYGPNIFMQAPVCELSNQPGHYVNRGSTSGGGSLRRSPVNRTMVYSSRPTLPSNRWSDEHLREMSIATIREFYRDGNEDEVFHCVQDLYSPSFCPSMISIWVKDSFERKDKERDLLAGLLVNLTKSKGGVLTTSQLTKGFEMALATLEVSITDTGKAATLLGQLFGRIVAKDALFLKEIKRMVHRYGKVTTGSHHQPEESKVGYEVMKIAFETIRAEKGESVLKEMCKRSKVQLDDFRPSKALKG</sequence>
<gene>
    <name evidence="1" type="ORF">M9H77_32997</name>
</gene>
<protein>
    <submittedName>
        <fullName evidence="1">Uncharacterized protein</fullName>
    </submittedName>
</protein>
<evidence type="ECO:0000313" key="2">
    <source>
        <dbReference type="Proteomes" id="UP001060085"/>
    </source>
</evidence>
<dbReference type="Proteomes" id="UP001060085">
    <property type="component" value="Linkage Group LG07"/>
</dbReference>
<name>A0ACC0A4G9_CATRO</name>
<evidence type="ECO:0000313" key="1">
    <source>
        <dbReference type="EMBL" id="KAI5655810.1"/>
    </source>
</evidence>
<dbReference type="EMBL" id="CM044707">
    <property type="protein sequence ID" value="KAI5655810.1"/>
    <property type="molecule type" value="Genomic_DNA"/>
</dbReference>